<proteinExistence type="predicted"/>
<dbReference type="Proteomes" id="UP000024635">
    <property type="component" value="Unassembled WGS sequence"/>
</dbReference>
<reference evidence="2" key="1">
    <citation type="journal article" date="2015" name="Nat. Genet.">
        <title>The genome and transcriptome of the zoonotic hookworm Ancylostoma ceylanicum identify infection-specific gene families.</title>
        <authorList>
            <person name="Schwarz E.M."/>
            <person name="Hu Y."/>
            <person name="Antoshechkin I."/>
            <person name="Miller M.M."/>
            <person name="Sternberg P.W."/>
            <person name="Aroian R.V."/>
        </authorList>
    </citation>
    <scope>NUCLEOTIDE SEQUENCE</scope>
    <source>
        <strain evidence="2">HY135</strain>
    </source>
</reference>
<organism evidence="1 2">
    <name type="scientific">Ancylostoma ceylanicum</name>
    <dbReference type="NCBI Taxonomy" id="53326"/>
    <lineage>
        <taxon>Eukaryota</taxon>
        <taxon>Metazoa</taxon>
        <taxon>Ecdysozoa</taxon>
        <taxon>Nematoda</taxon>
        <taxon>Chromadorea</taxon>
        <taxon>Rhabditida</taxon>
        <taxon>Rhabditina</taxon>
        <taxon>Rhabditomorpha</taxon>
        <taxon>Strongyloidea</taxon>
        <taxon>Ancylostomatidae</taxon>
        <taxon>Ancylostomatinae</taxon>
        <taxon>Ancylostoma</taxon>
    </lineage>
</organism>
<name>A0A016UFW8_9BILA</name>
<evidence type="ECO:0000313" key="2">
    <source>
        <dbReference type="Proteomes" id="UP000024635"/>
    </source>
</evidence>
<accession>A0A016UFW8</accession>
<dbReference type="EMBL" id="JARK01001378">
    <property type="protein sequence ID" value="EYC13762.1"/>
    <property type="molecule type" value="Genomic_DNA"/>
</dbReference>
<protein>
    <submittedName>
        <fullName evidence="1">Uncharacterized protein</fullName>
    </submittedName>
</protein>
<gene>
    <name evidence="1" type="primary">Acey_s0042.g510</name>
    <name evidence="1" type="ORF">Y032_0042g510</name>
</gene>
<sequence>MTIKQWNPLNNTISIVSHHNVPAEGQVGDPILPEVGRLGVKNIANRPLYRRFRKEFGEFLGKHNCGFD</sequence>
<evidence type="ECO:0000313" key="1">
    <source>
        <dbReference type="EMBL" id="EYC13762.1"/>
    </source>
</evidence>
<comment type="caution">
    <text evidence="1">The sequence shown here is derived from an EMBL/GenBank/DDBJ whole genome shotgun (WGS) entry which is preliminary data.</text>
</comment>
<dbReference type="AlphaFoldDB" id="A0A016UFW8"/>
<keyword evidence="2" id="KW-1185">Reference proteome</keyword>